<evidence type="ECO:0000256" key="5">
    <source>
        <dbReference type="SAM" id="MobiDB-lite"/>
    </source>
</evidence>
<evidence type="ECO:0000256" key="3">
    <source>
        <dbReference type="ARBA" id="ARBA00022989"/>
    </source>
</evidence>
<feature type="compositionally biased region" description="Polar residues" evidence="5">
    <location>
        <begin position="29"/>
        <end position="38"/>
    </location>
</feature>
<feature type="transmembrane region" description="Helical" evidence="6">
    <location>
        <begin position="116"/>
        <end position="136"/>
    </location>
</feature>
<proteinExistence type="predicted"/>
<dbReference type="PANTHER" id="PTHR23501:SF199">
    <property type="entry name" value="MFS EFFLUX TRANSPORTER INPD-RELATED"/>
    <property type="match status" value="1"/>
</dbReference>
<dbReference type="PROSITE" id="PS50850">
    <property type="entry name" value="MFS"/>
    <property type="match status" value="1"/>
</dbReference>
<dbReference type="Gene3D" id="1.20.1250.20">
    <property type="entry name" value="MFS general substrate transporter like domains"/>
    <property type="match status" value="1"/>
</dbReference>
<keyword evidence="3 6" id="KW-1133">Transmembrane helix</keyword>
<dbReference type="SUPFAM" id="SSF103473">
    <property type="entry name" value="MFS general substrate transporter"/>
    <property type="match status" value="1"/>
</dbReference>
<feature type="transmembrane region" description="Helical" evidence="6">
    <location>
        <begin position="346"/>
        <end position="366"/>
    </location>
</feature>
<feature type="transmembrane region" description="Helical" evidence="6">
    <location>
        <begin position="156"/>
        <end position="176"/>
    </location>
</feature>
<feature type="transmembrane region" description="Helical" evidence="6">
    <location>
        <begin position="272"/>
        <end position="292"/>
    </location>
</feature>
<feature type="domain" description="Major facilitator superfamily (MFS) profile" evidence="7">
    <location>
        <begin position="119"/>
        <end position="608"/>
    </location>
</feature>
<evidence type="ECO:0000313" key="8">
    <source>
        <dbReference type="EMBL" id="KAL2783206.1"/>
    </source>
</evidence>
<feature type="transmembrane region" description="Helical" evidence="6">
    <location>
        <begin position="313"/>
        <end position="334"/>
    </location>
</feature>
<comment type="subcellular location">
    <subcellularLocation>
        <location evidence="1">Membrane</location>
        <topology evidence="1">Multi-pass membrane protein</topology>
    </subcellularLocation>
</comment>
<feature type="transmembrane region" description="Helical" evidence="6">
    <location>
        <begin position="387"/>
        <end position="408"/>
    </location>
</feature>
<feature type="transmembrane region" description="Helical" evidence="6">
    <location>
        <begin position="209"/>
        <end position="229"/>
    </location>
</feature>
<dbReference type="EMBL" id="JBFTWV010000257">
    <property type="protein sequence ID" value="KAL2783206.1"/>
    <property type="molecule type" value="Genomic_DNA"/>
</dbReference>
<accession>A0ABR4FIY5</accession>
<dbReference type="InterPro" id="IPR036259">
    <property type="entry name" value="MFS_trans_sf"/>
</dbReference>
<feature type="transmembrane region" description="Helical" evidence="6">
    <location>
        <begin position="446"/>
        <end position="465"/>
    </location>
</feature>
<feature type="region of interest" description="Disordered" evidence="5">
    <location>
        <begin position="1"/>
        <end position="106"/>
    </location>
</feature>
<dbReference type="InterPro" id="IPR020846">
    <property type="entry name" value="MFS_dom"/>
</dbReference>
<organism evidence="8 9">
    <name type="scientific">Aspergillus keveii</name>
    <dbReference type="NCBI Taxonomy" id="714993"/>
    <lineage>
        <taxon>Eukaryota</taxon>
        <taxon>Fungi</taxon>
        <taxon>Dikarya</taxon>
        <taxon>Ascomycota</taxon>
        <taxon>Pezizomycotina</taxon>
        <taxon>Eurotiomycetes</taxon>
        <taxon>Eurotiomycetidae</taxon>
        <taxon>Eurotiales</taxon>
        <taxon>Aspergillaceae</taxon>
        <taxon>Aspergillus</taxon>
        <taxon>Aspergillus subgen. Nidulantes</taxon>
    </lineage>
</organism>
<feature type="transmembrane region" description="Helical" evidence="6">
    <location>
        <begin position="241"/>
        <end position="260"/>
    </location>
</feature>
<evidence type="ECO:0000256" key="6">
    <source>
        <dbReference type="SAM" id="Phobius"/>
    </source>
</evidence>
<reference evidence="8 9" key="1">
    <citation type="submission" date="2024-07" db="EMBL/GenBank/DDBJ databases">
        <title>Section-level genome sequencing and comparative genomics of Aspergillus sections Usti and Cavernicolus.</title>
        <authorList>
            <consortium name="Lawrence Berkeley National Laboratory"/>
            <person name="Nybo J.L."/>
            <person name="Vesth T.C."/>
            <person name="Theobald S."/>
            <person name="Frisvad J.C."/>
            <person name="Larsen T.O."/>
            <person name="Kjaerboelling I."/>
            <person name="Rothschild-Mancinelli K."/>
            <person name="Lyhne E.K."/>
            <person name="Kogle M.E."/>
            <person name="Barry K."/>
            <person name="Clum A."/>
            <person name="Na H."/>
            <person name="Ledsgaard L."/>
            <person name="Lin J."/>
            <person name="Lipzen A."/>
            <person name="Kuo A."/>
            <person name="Riley R."/>
            <person name="Mondo S."/>
            <person name="Labutti K."/>
            <person name="Haridas S."/>
            <person name="Pangalinan J."/>
            <person name="Salamov A.A."/>
            <person name="Simmons B.A."/>
            <person name="Magnuson J.K."/>
            <person name="Chen J."/>
            <person name="Drula E."/>
            <person name="Henrissat B."/>
            <person name="Wiebenga A."/>
            <person name="Lubbers R.J."/>
            <person name="Gomes A.C."/>
            <person name="Makela M.R."/>
            <person name="Stajich J."/>
            <person name="Grigoriev I.V."/>
            <person name="Mortensen U.H."/>
            <person name="De Vries R.P."/>
            <person name="Baker S.E."/>
            <person name="Andersen M.R."/>
        </authorList>
    </citation>
    <scope>NUCLEOTIDE SEQUENCE [LARGE SCALE GENOMIC DNA]</scope>
    <source>
        <strain evidence="8 9">CBS 209.92</strain>
    </source>
</reference>
<feature type="transmembrane region" description="Helical" evidence="6">
    <location>
        <begin position="511"/>
        <end position="534"/>
    </location>
</feature>
<keyword evidence="2 6" id="KW-0812">Transmembrane</keyword>
<dbReference type="Gene3D" id="1.20.1720.10">
    <property type="entry name" value="Multidrug resistance protein D"/>
    <property type="match status" value="1"/>
</dbReference>
<keyword evidence="4 6" id="KW-0472">Membrane</keyword>
<feature type="transmembrane region" description="Helical" evidence="6">
    <location>
        <begin position="585"/>
        <end position="606"/>
    </location>
</feature>
<dbReference type="CDD" id="cd17502">
    <property type="entry name" value="MFS_Azr1_MDR_like"/>
    <property type="match status" value="1"/>
</dbReference>
<gene>
    <name evidence="8" type="ORF">BJX66DRAFT_330763</name>
</gene>
<dbReference type="Proteomes" id="UP001610563">
    <property type="component" value="Unassembled WGS sequence"/>
</dbReference>
<protein>
    <submittedName>
        <fullName evidence="8">Major facilitator superfamily domain-containing protein</fullName>
    </submittedName>
</protein>
<dbReference type="Pfam" id="PF07690">
    <property type="entry name" value="MFS_1"/>
    <property type="match status" value="1"/>
</dbReference>
<feature type="transmembrane region" description="Helical" evidence="6">
    <location>
        <begin position="420"/>
        <end position="439"/>
    </location>
</feature>
<dbReference type="InterPro" id="IPR011701">
    <property type="entry name" value="MFS"/>
</dbReference>
<evidence type="ECO:0000256" key="1">
    <source>
        <dbReference type="ARBA" id="ARBA00004141"/>
    </source>
</evidence>
<evidence type="ECO:0000259" key="7">
    <source>
        <dbReference type="PROSITE" id="PS50850"/>
    </source>
</evidence>
<feature type="transmembrane region" description="Helical" evidence="6">
    <location>
        <begin position="183"/>
        <end position="203"/>
    </location>
</feature>
<dbReference type="PANTHER" id="PTHR23501">
    <property type="entry name" value="MAJOR FACILITATOR SUPERFAMILY"/>
    <property type="match status" value="1"/>
</dbReference>
<evidence type="ECO:0000313" key="9">
    <source>
        <dbReference type="Proteomes" id="UP001610563"/>
    </source>
</evidence>
<comment type="caution">
    <text evidence="8">The sequence shown here is derived from an EMBL/GenBank/DDBJ whole genome shotgun (WGS) entry which is preliminary data.</text>
</comment>
<feature type="transmembrane region" description="Helical" evidence="6">
    <location>
        <begin position="477"/>
        <end position="499"/>
    </location>
</feature>
<evidence type="ECO:0000256" key="2">
    <source>
        <dbReference type="ARBA" id="ARBA00022692"/>
    </source>
</evidence>
<sequence length="619" mass="66212">MQSSLLNRVRGVTGNSERHAKFHLGRLQQPPTESTTRLTSSDDTQTSEETKSLKPLEQGAAKCKNETSDNDDAGGPQPTPAPNEGATPTLGELQHGPDDEAGDGTSGSGIVSGWKLAAILLGLSLAVFCMSLDNTILSTAIPRITAEFNSLHEMGWYVSAYNLTISSFSLVYGKIYALYNVKWVYLSTLLLFEAGSLVCGAARSSVTLIVGRAIAGVGGAGVFLGSMLIVHEIMPLHQVPLFISLMSGLFGIASVVGPLLGGVFTDYVSWRWCFYINLPIGGVTALVIVVFVRPRVRAKPMVKKTVWGQVLEVDPLGVILVLPAIMCMLLVLQWGGAKYAWSSWRIIVLLVMVGFLGLTFTVVQLWQGDKAMIPPRIVRNRSVWGTMLFSVCVFGSFTVFTYYLPIWFQAIKSASATRSGVMNLPMILGVVICSILSGWGVSRLGYYVPFMYMAPVIGSIGAGLLTTLHVSSGPAAWITYQLVFGVGTGTGMSLPIVAVQTALAADDVSAGSAVITFTQMVAGALFNFVAQSIFQSRLDHNLDAAISGVDKARVADASPMEIGNLVEPQYLPQVLEAYNLAITQVFYAGAALSALAVFGVLPIKWLSVKGSRIQPRAHG</sequence>
<evidence type="ECO:0000256" key="4">
    <source>
        <dbReference type="ARBA" id="ARBA00023136"/>
    </source>
</evidence>
<keyword evidence="9" id="KW-1185">Reference proteome</keyword>
<name>A0ABR4FIY5_9EURO</name>